<evidence type="ECO:0000313" key="3">
    <source>
        <dbReference type="EMBL" id="MFC4232682.1"/>
    </source>
</evidence>
<dbReference type="PANTHER" id="PTHR43948">
    <property type="entry name" value="DNAJ HOMOLOG SUBFAMILY B"/>
    <property type="match status" value="1"/>
</dbReference>
<protein>
    <submittedName>
        <fullName evidence="3">DnaJ domain-containing protein</fullName>
    </submittedName>
</protein>
<dbReference type="PANTHER" id="PTHR43948:SF10">
    <property type="entry name" value="MRJ, ISOFORM E"/>
    <property type="match status" value="1"/>
</dbReference>
<evidence type="ECO:0000256" key="1">
    <source>
        <dbReference type="SAM" id="Phobius"/>
    </source>
</evidence>
<dbReference type="PRINTS" id="PR00625">
    <property type="entry name" value="JDOMAIN"/>
</dbReference>
<keyword evidence="1" id="KW-0812">Transmembrane</keyword>
<dbReference type="SMART" id="SM00271">
    <property type="entry name" value="DnaJ"/>
    <property type="match status" value="1"/>
</dbReference>
<dbReference type="PROSITE" id="PS50076">
    <property type="entry name" value="DNAJ_2"/>
    <property type="match status" value="1"/>
</dbReference>
<gene>
    <name evidence="3" type="ORF">ACFOW1_12335</name>
</gene>
<reference evidence="4" key="1">
    <citation type="journal article" date="2019" name="Int. J. Syst. Evol. Microbiol.">
        <title>The Global Catalogue of Microorganisms (GCM) 10K type strain sequencing project: providing services to taxonomists for standard genome sequencing and annotation.</title>
        <authorList>
            <consortium name="The Broad Institute Genomics Platform"/>
            <consortium name="The Broad Institute Genome Sequencing Center for Infectious Disease"/>
            <person name="Wu L."/>
            <person name="Ma J."/>
        </authorList>
    </citation>
    <scope>NUCLEOTIDE SEQUENCE [LARGE SCALE GENOMIC DNA]</scope>
    <source>
        <strain evidence="4">CECT 8010</strain>
    </source>
</reference>
<keyword evidence="4" id="KW-1185">Reference proteome</keyword>
<sequence length="211" mass="24953">MVLKDYYEILRVPPNATLVDIKKAYRKLALQYHPDTADNNDRQLPLFLEIKEAYETLSDTKKRQAYHYKKFYRQVEQEAIVTAEYIAQQTQQLATLMNVLDPYRIDYDMLYRLIKQLLSNANQQLIQKGSSHLQEQIIKDLKVSVWHLNFPLAENIYPILLSLASNNVSLTLSLNQQRLTQKRLYYWDTYKLAGAFLLAILLCIIFYWLVK</sequence>
<dbReference type="Gene3D" id="1.10.287.110">
    <property type="entry name" value="DnaJ domain"/>
    <property type="match status" value="1"/>
</dbReference>
<dbReference type="CDD" id="cd06257">
    <property type="entry name" value="DnaJ"/>
    <property type="match status" value="1"/>
</dbReference>
<proteinExistence type="predicted"/>
<comment type="caution">
    <text evidence="3">The sequence shown here is derived from an EMBL/GenBank/DDBJ whole genome shotgun (WGS) entry which is preliminary data.</text>
</comment>
<dbReference type="InterPro" id="IPR001623">
    <property type="entry name" value="DnaJ_domain"/>
</dbReference>
<dbReference type="Pfam" id="PF00226">
    <property type="entry name" value="DnaJ"/>
    <property type="match status" value="1"/>
</dbReference>
<dbReference type="EMBL" id="JBHSDC010000024">
    <property type="protein sequence ID" value="MFC4232682.1"/>
    <property type="molecule type" value="Genomic_DNA"/>
</dbReference>
<dbReference type="Proteomes" id="UP001595906">
    <property type="component" value="Unassembled WGS sequence"/>
</dbReference>
<evidence type="ECO:0000259" key="2">
    <source>
        <dbReference type="PROSITE" id="PS50076"/>
    </source>
</evidence>
<feature type="domain" description="J" evidence="2">
    <location>
        <begin position="5"/>
        <end position="70"/>
    </location>
</feature>
<evidence type="ECO:0000313" key="4">
    <source>
        <dbReference type="Proteomes" id="UP001595906"/>
    </source>
</evidence>
<organism evidence="3 4">
    <name type="scientific">Parasediminibacterium paludis</name>
    <dbReference type="NCBI Taxonomy" id="908966"/>
    <lineage>
        <taxon>Bacteria</taxon>
        <taxon>Pseudomonadati</taxon>
        <taxon>Bacteroidota</taxon>
        <taxon>Chitinophagia</taxon>
        <taxon>Chitinophagales</taxon>
        <taxon>Chitinophagaceae</taxon>
        <taxon>Parasediminibacterium</taxon>
    </lineage>
</organism>
<name>A0ABV8PXD2_9BACT</name>
<dbReference type="RefSeq" id="WP_379014634.1">
    <property type="nucleotide sequence ID" value="NZ_JBHSDC010000024.1"/>
</dbReference>
<keyword evidence="1" id="KW-1133">Transmembrane helix</keyword>
<accession>A0ABV8PXD2</accession>
<keyword evidence="1" id="KW-0472">Membrane</keyword>
<dbReference type="InterPro" id="IPR036869">
    <property type="entry name" value="J_dom_sf"/>
</dbReference>
<dbReference type="SUPFAM" id="SSF46565">
    <property type="entry name" value="Chaperone J-domain"/>
    <property type="match status" value="1"/>
</dbReference>
<feature type="transmembrane region" description="Helical" evidence="1">
    <location>
        <begin position="192"/>
        <end position="210"/>
    </location>
</feature>